<dbReference type="InterPro" id="IPR056002">
    <property type="entry name" value="DUF7580"/>
</dbReference>
<organism evidence="3 4">
    <name type="scientific">Lasiosphaeris hirsuta</name>
    <dbReference type="NCBI Taxonomy" id="260670"/>
    <lineage>
        <taxon>Eukaryota</taxon>
        <taxon>Fungi</taxon>
        <taxon>Dikarya</taxon>
        <taxon>Ascomycota</taxon>
        <taxon>Pezizomycotina</taxon>
        <taxon>Sordariomycetes</taxon>
        <taxon>Sordariomycetidae</taxon>
        <taxon>Sordariales</taxon>
        <taxon>Lasiosphaeriaceae</taxon>
        <taxon>Lasiosphaeris</taxon>
    </lineage>
</organism>
<dbReference type="Gene3D" id="1.20.120.1020">
    <property type="entry name" value="Prion-inhibition and propagation, HeLo domain"/>
    <property type="match status" value="1"/>
</dbReference>
<dbReference type="Pfam" id="PF14479">
    <property type="entry name" value="HeLo"/>
    <property type="match status" value="1"/>
</dbReference>
<sequence>MASFPVAASAIGLTVTTFTLCVEGLQAIRRARRSPGTMLNFDIGIDIETARLLLWGHNSGVAAGLLDPSLEPVRPLIDRILGTLLSGLRDAQGLKSKYGIRISDGQDTDAPAASMSMDGHVDILGLPVQVVKLALRRHNEQCKSLKEQTSVFQKTKWAIKDEKKASKLVKDAKSFVDRLNQLLTESQKASLDAETTAVKIAILGTNWNHPAKALAAIENATSGLHESIAMPARLSRLRLEMEMEVAAPTLEPGLGSLPQPLVLAHNQVRPLDFSRSLVRHGGRDMIIEWRHLQAREVSGEKGEARARQAARLVQLFQELRGHENDYPILECVGFVDNRHNIPARLGVAFAMPAKSLGPEASPPWSLHDYLMSNRFEAFLPSLGERFELARRIARGFLQFFQFGWHHKSIRSHIIGFFPENDSPTVRTPYIMGFAYSRPHEKGVSDQERRTTELQLYQHPEDQGRDEPGHKLIYDMYGIGMLLFEIGMWRSIGAYYARWNRNDRSLEVGSFGSKLIEVESANLEFRMGSHFKSAVIDCLTSNLGTGEVTNMEDPGARDLKLSYFEKVVKKLDLCRA</sequence>
<keyword evidence="3" id="KW-0640">Prion</keyword>
<evidence type="ECO:0000259" key="2">
    <source>
        <dbReference type="Pfam" id="PF24476"/>
    </source>
</evidence>
<keyword evidence="4" id="KW-1185">Reference proteome</keyword>
<dbReference type="InterPro" id="IPR038305">
    <property type="entry name" value="HeLo_sf"/>
</dbReference>
<protein>
    <submittedName>
        <fullName evidence="3">Prion-inhibition and propagation-domain-containing protein</fullName>
    </submittedName>
</protein>
<dbReference type="Proteomes" id="UP001172102">
    <property type="component" value="Unassembled WGS sequence"/>
</dbReference>
<dbReference type="PANTHER" id="PTHR37542:SF3">
    <property type="entry name" value="PRION-INHIBITION AND PROPAGATION HELO DOMAIN-CONTAINING PROTEIN"/>
    <property type="match status" value="1"/>
</dbReference>
<evidence type="ECO:0000259" key="1">
    <source>
        <dbReference type="Pfam" id="PF14479"/>
    </source>
</evidence>
<dbReference type="SUPFAM" id="SSF56112">
    <property type="entry name" value="Protein kinase-like (PK-like)"/>
    <property type="match status" value="1"/>
</dbReference>
<accession>A0AA40AHN5</accession>
<dbReference type="AlphaFoldDB" id="A0AA40AHN5"/>
<comment type="caution">
    <text evidence="3">The sequence shown here is derived from an EMBL/GenBank/DDBJ whole genome shotgun (WGS) entry which is preliminary data.</text>
</comment>
<dbReference type="InterPro" id="IPR011009">
    <property type="entry name" value="Kinase-like_dom_sf"/>
</dbReference>
<name>A0AA40AHN5_9PEZI</name>
<dbReference type="Pfam" id="PF24476">
    <property type="entry name" value="DUF7580"/>
    <property type="match status" value="1"/>
</dbReference>
<proteinExistence type="predicted"/>
<keyword evidence="3" id="KW-0034">Amyloid</keyword>
<dbReference type="InterPro" id="IPR029498">
    <property type="entry name" value="HeLo_dom"/>
</dbReference>
<evidence type="ECO:0000313" key="3">
    <source>
        <dbReference type="EMBL" id="KAK0716012.1"/>
    </source>
</evidence>
<reference evidence="3" key="1">
    <citation type="submission" date="2023-06" db="EMBL/GenBank/DDBJ databases">
        <title>Genome-scale phylogeny and comparative genomics of the fungal order Sordariales.</title>
        <authorList>
            <consortium name="Lawrence Berkeley National Laboratory"/>
            <person name="Hensen N."/>
            <person name="Bonometti L."/>
            <person name="Westerberg I."/>
            <person name="Brannstrom I.O."/>
            <person name="Guillou S."/>
            <person name="Cros-Aarteil S."/>
            <person name="Calhoun S."/>
            <person name="Haridas S."/>
            <person name="Kuo A."/>
            <person name="Mondo S."/>
            <person name="Pangilinan J."/>
            <person name="Riley R."/>
            <person name="Labutti K."/>
            <person name="Andreopoulos B."/>
            <person name="Lipzen A."/>
            <person name="Chen C."/>
            <person name="Yanf M."/>
            <person name="Daum C."/>
            <person name="Ng V."/>
            <person name="Clum A."/>
            <person name="Steindorff A."/>
            <person name="Ohm R."/>
            <person name="Martin F."/>
            <person name="Silar P."/>
            <person name="Natvig D."/>
            <person name="Lalanne C."/>
            <person name="Gautier V."/>
            <person name="Ament-Velasquez S.L."/>
            <person name="Kruys A."/>
            <person name="Hutchinson M.I."/>
            <person name="Powell A.J."/>
            <person name="Barry K."/>
            <person name="Miller A.N."/>
            <person name="Grigoriev I.V."/>
            <person name="Debuchy R."/>
            <person name="Gladieux P."/>
            <person name="Thoren M.H."/>
            <person name="Johannesson H."/>
        </authorList>
    </citation>
    <scope>NUCLEOTIDE SEQUENCE</scope>
    <source>
        <strain evidence="3">SMH4607-1</strain>
    </source>
</reference>
<gene>
    <name evidence="3" type="ORF">B0H67DRAFT_582206</name>
</gene>
<feature type="domain" description="Prion-inhibition and propagation HeLo" evidence="1">
    <location>
        <begin position="7"/>
        <end position="191"/>
    </location>
</feature>
<dbReference type="PANTHER" id="PTHR37542">
    <property type="entry name" value="HELO DOMAIN-CONTAINING PROTEIN-RELATED"/>
    <property type="match status" value="1"/>
</dbReference>
<dbReference type="EMBL" id="JAUKUA010000004">
    <property type="protein sequence ID" value="KAK0716012.1"/>
    <property type="molecule type" value="Genomic_DNA"/>
</dbReference>
<feature type="domain" description="DUF7580" evidence="2">
    <location>
        <begin position="354"/>
        <end position="571"/>
    </location>
</feature>
<evidence type="ECO:0000313" key="4">
    <source>
        <dbReference type="Proteomes" id="UP001172102"/>
    </source>
</evidence>